<dbReference type="RefSeq" id="WP_255188418.1">
    <property type="nucleotide sequence ID" value="NZ_CP113517.1"/>
</dbReference>
<dbReference type="EMBL" id="CP113517">
    <property type="protein sequence ID" value="WAR43450.1"/>
    <property type="molecule type" value="Genomic_DNA"/>
</dbReference>
<evidence type="ECO:0000256" key="1">
    <source>
        <dbReference type="SAM" id="SignalP"/>
    </source>
</evidence>
<feature type="chain" id="PRO_5047116046" evidence="1">
    <location>
        <begin position="21"/>
        <end position="162"/>
    </location>
</feature>
<proteinExistence type="predicted"/>
<reference evidence="2" key="1">
    <citation type="submission" date="2022-11" db="EMBL/GenBank/DDBJ databases">
        <title>Methylomonas rapida sp. nov., Carotenoid-Producing Obligate Methanotrophs with High Growth Characteristics and Biotechnological Potential.</title>
        <authorList>
            <person name="Tikhonova E.N."/>
            <person name="Suleimanov R.Z."/>
            <person name="Miroshnikov K."/>
            <person name="Oshkin I.Y."/>
            <person name="Belova S.E."/>
            <person name="Danilova O.V."/>
            <person name="Ashikhmin A."/>
            <person name="Konopkin A."/>
            <person name="But S.Y."/>
            <person name="Khmelenina V.N."/>
            <person name="Kuznetsov N."/>
            <person name="Pimenov N.V."/>
            <person name="Dedysh S.N."/>
        </authorList>
    </citation>
    <scope>NUCLEOTIDE SEQUENCE</scope>
    <source>
        <strain evidence="2">MP1</strain>
    </source>
</reference>
<keyword evidence="3" id="KW-1185">Reference proteome</keyword>
<evidence type="ECO:0000313" key="3">
    <source>
        <dbReference type="Proteomes" id="UP001162780"/>
    </source>
</evidence>
<dbReference type="Proteomes" id="UP001162780">
    <property type="component" value="Chromosome"/>
</dbReference>
<organism evidence="2 3">
    <name type="scientific">Methylomonas rapida</name>
    <dbReference type="NCBI Taxonomy" id="2963939"/>
    <lineage>
        <taxon>Bacteria</taxon>
        <taxon>Pseudomonadati</taxon>
        <taxon>Pseudomonadota</taxon>
        <taxon>Gammaproteobacteria</taxon>
        <taxon>Methylococcales</taxon>
        <taxon>Methylococcaceae</taxon>
        <taxon>Methylomonas</taxon>
    </lineage>
</organism>
<accession>A0ABY7GH12</accession>
<protein>
    <submittedName>
        <fullName evidence="2">Uncharacterized protein</fullName>
    </submittedName>
</protein>
<gene>
    <name evidence="2" type="ORF">NM686_013800</name>
</gene>
<sequence>MNKITQIFATLALLSAQAYADDRQGHQQKKHPCRGQDLDGDYVMYQAAVNKPELNHTGRCEVNVTNGVLAGVCAFDPNVSGNPNFQGEVYGTASINSNCSVDMEIRFHPNPNAPDFAVISSFDLQLTPDKQGFVGKFSNQFGVYGLSNGARYSVNLPHTPAD</sequence>
<feature type="signal peptide" evidence="1">
    <location>
        <begin position="1"/>
        <end position="20"/>
    </location>
</feature>
<name>A0ABY7GH12_9GAMM</name>
<keyword evidence="1" id="KW-0732">Signal</keyword>
<evidence type="ECO:0000313" key="2">
    <source>
        <dbReference type="EMBL" id="WAR43450.1"/>
    </source>
</evidence>